<dbReference type="InterPro" id="IPR003673">
    <property type="entry name" value="CoA-Trfase_fam_III"/>
</dbReference>
<reference evidence="2 3" key="1">
    <citation type="submission" date="2018-07" db="EMBL/GenBank/DDBJ databases">
        <title>Genomic Encyclopedia of Type Strains, Phase III (KMG-III): the genomes of soil and plant-associated and newly described type strains.</title>
        <authorList>
            <person name="Whitman W."/>
        </authorList>
    </citation>
    <scope>NUCLEOTIDE SEQUENCE [LARGE SCALE GENOMIC DNA]</scope>
    <source>
        <strain evidence="2 3">CECT 8487</strain>
    </source>
</reference>
<gene>
    <name evidence="2" type="ORF">DFQ02_106112</name>
</gene>
<organism evidence="2 3">
    <name type="scientific">Seonamhaeicola aphaedonensis</name>
    <dbReference type="NCBI Taxonomy" id="1461338"/>
    <lineage>
        <taxon>Bacteria</taxon>
        <taxon>Pseudomonadati</taxon>
        <taxon>Bacteroidota</taxon>
        <taxon>Flavobacteriia</taxon>
        <taxon>Flavobacteriales</taxon>
        <taxon>Flavobacteriaceae</taxon>
    </lineage>
</organism>
<dbReference type="RefSeq" id="WP_116524459.1">
    <property type="nucleotide sequence ID" value="NZ_QRDX01000006.1"/>
</dbReference>
<evidence type="ECO:0000256" key="1">
    <source>
        <dbReference type="ARBA" id="ARBA00022679"/>
    </source>
</evidence>
<dbReference type="Gene3D" id="3.30.1540.10">
    <property type="entry name" value="formyl-coa transferase, domain 3"/>
    <property type="match status" value="1"/>
</dbReference>
<accession>A0A3D9HDE7</accession>
<dbReference type="Gene3D" id="3.40.50.10540">
    <property type="entry name" value="Crotonobetainyl-coa:carnitine coa-transferase, domain 1"/>
    <property type="match status" value="1"/>
</dbReference>
<evidence type="ECO:0000313" key="3">
    <source>
        <dbReference type="Proteomes" id="UP000256629"/>
    </source>
</evidence>
<keyword evidence="1 2" id="KW-0808">Transferase</keyword>
<dbReference type="GO" id="GO:0008410">
    <property type="term" value="F:CoA-transferase activity"/>
    <property type="evidence" value="ECO:0007669"/>
    <property type="project" value="TreeGrafter"/>
</dbReference>
<protein>
    <submittedName>
        <fullName evidence="2">Crotonobetainyl-CoA:carnitine CoA-transferase CaiB-like acyl-CoA transferase</fullName>
    </submittedName>
</protein>
<keyword evidence="3" id="KW-1185">Reference proteome</keyword>
<dbReference type="AlphaFoldDB" id="A0A3D9HDE7"/>
<dbReference type="EMBL" id="QRDX01000006">
    <property type="protein sequence ID" value="RED47485.1"/>
    <property type="molecule type" value="Genomic_DNA"/>
</dbReference>
<dbReference type="Proteomes" id="UP000256629">
    <property type="component" value="Unassembled WGS sequence"/>
</dbReference>
<dbReference type="PANTHER" id="PTHR48207:SF4">
    <property type="entry name" value="BLL6097 PROTEIN"/>
    <property type="match status" value="1"/>
</dbReference>
<evidence type="ECO:0000313" key="2">
    <source>
        <dbReference type="EMBL" id="RED47485.1"/>
    </source>
</evidence>
<dbReference type="SUPFAM" id="SSF89796">
    <property type="entry name" value="CoA-transferase family III (CaiB/BaiF)"/>
    <property type="match status" value="1"/>
</dbReference>
<sequence length="407" mass="45057">MQQALEGVKVLDFSQLLQGPYATQMMGDLGADVIKVERNGTGDIYRGMTFFNKWIAGDESPCFMAWNRNKRSLAIDIKSEEGKAIIYKLAKETDVVVENFRPGVMKRLGYSYDDLKKINPKIIYCSASGWGADGPYLSRPGQDLLVQAVSGAIMTSGKASYGPVALGTALCDQVNGLNSVYAILSALFYRERTGKGQEIKTNLLSSAIAFQMQDFFAIQNLGTKFERPESGIGHPGNGAPFGTYKTKDGYLTIAMSPWPKLVEALGDNTLMQYNDPKVLYNQRDEIHSIIETITVTKTTDEWLEIMLGLDLWVARVYDQSEVEHNPQVIHNNTFVEVEHPKAGKVKVTNIPFTMSETPGKISRPSPMLGQHNQEILEALGYTSEAIKKLTDDNIISSEVINKSDNSC</sequence>
<name>A0A3D9HDE7_9FLAO</name>
<dbReference type="InterPro" id="IPR044855">
    <property type="entry name" value="CoA-Trfase_III_dom3_sf"/>
</dbReference>
<dbReference type="Pfam" id="PF02515">
    <property type="entry name" value="CoA_transf_3"/>
    <property type="match status" value="1"/>
</dbReference>
<dbReference type="PANTHER" id="PTHR48207">
    <property type="entry name" value="SUCCINATE--HYDROXYMETHYLGLUTARATE COA-TRANSFERASE"/>
    <property type="match status" value="1"/>
</dbReference>
<dbReference type="OrthoDB" id="9797653at2"/>
<dbReference type="InterPro" id="IPR050483">
    <property type="entry name" value="CoA-transferase_III_domain"/>
</dbReference>
<comment type="caution">
    <text evidence="2">The sequence shown here is derived from an EMBL/GenBank/DDBJ whole genome shotgun (WGS) entry which is preliminary data.</text>
</comment>
<proteinExistence type="predicted"/>
<dbReference type="InterPro" id="IPR023606">
    <property type="entry name" value="CoA-Trfase_III_dom_1_sf"/>
</dbReference>